<keyword evidence="14" id="KW-0966">Cell projection</keyword>
<dbReference type="PANTHER" id="PTHR30046">
    <property type="entry name" value="FLAGELLAR M-RING PROTEIN"/>
    <property type="match status" value="1"/>
</dbReference>
<keyword evidence="6 11" id="KW-1133">Transmembrane helix</keyword>
<evidence type="ECO:0000256" key="8">
    <source>
        <dbReference type="ARBA" id="ARBA00023143"/>
    </source>
</evidence>
<gene>
    <name evidence="14" type="primary">fliF</name>
    <name evidence="14" type="ORF">NGM99_14715</name>
</gene>
<feature type="transmembrane region" description="Helical" evidence="11">
    <location>
        <begin position="436"/>
        <end position="454"/>
    </location>
</feature>
<keyword evidence="5 11" id="KW-0812">Transmembrane</keyword>
<dbReference type="Pfam" id="PF08345">
    <property type="entry name" value="YscJ_FliF_C"/>
    <property type="match status" value="1"/>
</dbReference>
<protein>
    <recommendedName>
        <fullName evidence="9">Flagellar M-ring protein</fullName>
    </recommendedName>
</protein>
<keyword evidence="15" id="KW-1185">Reference proteome</keyword>
<feature type="transmembrane region" description="Helical" evidence="11">
    <location>
        <begin position="20"/>
        <end position="41"/>
    </location>
</feature>
<evidence type="ECO:0000256" key="6">
    <source>
        <dbReference type="ARBA" id="ARBA00022989"/>
    </source>
</evidence>
<feature type="compositionally biased region" description="Basic and acidic residues" evidence="10">
    <location>
        <begin position="264"/>
        <end position="284"/>
    </location>
</feature>
<dbReference type="PIRSF" id="PIRSF004862">
    <property type="entry name" value="FliF"/>
    <property type="match status" value="1"/>
</dbReference>
<evidence type="ECO:0000256" key="9">
    <source>
        <dbReference type="PIRNR" id="PIRNR004862"/>
    </source>
</evidence>
<keyword evidence="8 9" id="KW-0975">Bacterial flagellum</keyword>
<dbReference type="InterPro" id="IPR006182">
    <property type="entry name" value="FliF_N_dom"/>
</dbReference>
<feature type="region of interest" description="Disordered" evidence="10">
    <location>
        <begin position="261"/>
        <end position="338"/>
    </location>
</feature>
<organism evidence="14 15">
    <name type="scientific">Mesorhizobium liriopis</name>
    <dbReference type="NCBI Taxonomy" id="2953882"/>
    <lineage>
        <taxon>Bacteria</taxon>
        <taxon>Pseudomonadati</taxon>
        <taxon>Pseudomonadota</taxon>
        <taxon>Alphaproteobacteria</taxon>
        <taxon>Hyphomicrobiales</taxon>
        <taxon>Phyllobacteriaceae</taxon>
        <taxon>Mesorhizobium</taxon>
    </lineage>
</organism>
<name>A0ABT1C857_9HYPH</name>
<keyword evidence="14" id="KW-0282">Flagellum</keyword>
<evidence type="ECO:0000256" key="10">
    <source>
        <dbReference type="SAM" id="MobiDB-lite"/>
    </source>
</evidence>
<evidence type="ECO:0000259" key="12">
    <source>
        <dbReference type="Pfam" id="PF01514"/>
    </source>
</evidence>
<dbReference type="PANTHER" id="PTHR30046:SF0">
    <property type="entry name" value="FLAGELLAR M-RING PROTEIN"/>
    <property type="match status" value="1"/>
</dbReference>
<evidence type="ECO:0000256" key="11">
    <source>
        <dbReference type="SAM" id="Phobius"/>
    </source>
</evidence>
<dbReference type="Pfam" id="PF01514">
    <property type="entry name" value="YscJ_FliF"/>
    <property type="match status" value="1"/>
</dbReference>
<dbReference type="PRINTS" id="PR01009">
    <property type="entry name" value="FLGMRINGFLIF"/>
</dbReference>
<evidence type="ECO:0000256" key="2">
    <source>
        <dbReference type="ARBA" id="ARBA00004651"/>
    </source>
</evidence>
<feature type="domain" description="Flagellar M-ring C-terminal" evidence="13">
    <location>
        <begin position="247"/>
        <end position="411"/>
    </location>
</feature>
<dbReference type="Gene3D" id="3.30.300.30">
    <property type="match status" value="1"/>
</dbReference>
<evidence type="ECO:0000313" key="15">
    <source>
        <dbReference type="Proteomes" id="UP001205906"/>
    </source>
</evidence>
<feature type="compositionally biased region" description="Polar residues" evidence="10">
    <location>
        <begin position="285"/>
        <end position="325"/>
    </location>
</feature>
<dbReference type="InterPro" id="IPR000067">
    <property type="entry name" value="FlgMring_FliF"/>
</dbReference>
<dbReference type="NCBIfam" id="TIGR00206">
    <property type="entry name" value="fliF"/>
    <property type="match status" value="1"/>
</dbReference>
<comment type="similarity">
    <text evidence="3 9">Belongs to the FliF family.</text>
</comment>
<dbReference type="InterPro" id="IPR043427">
    <property type="entry name" value="YscJ/FliF"/>
</dbReference>
<dbReference type="Gene3D" id="3.30.70.1530">
    <property type="entry name" value="Hypothetical protein rpa1041"/>
    <property type="match status" value="1"/>
</dbReference>
<evidence type="ECO:0000259" key="13">
    <source>
        <dbReference type="Pfam" id="PF08345"/>
    </source>
</evidence>
<keyword evidence="4" id="KW-1003">Cell membrane</keyword>
<evidence type="ECO:0000256" key="7">
    <source>
        <dbReference type="ARBA" id="ARBA00023136"/>
    </source>
</evidence>
<comment type="function">
    <text evidence="9">The M ring may be actively involved in energy transduction.</text>
</comment>
<proteinExistence type="inferred from homology"/>
<dbReference type="Proteomes" id="UP001205906">
    <property type="component" value="Unassembled WGS sequence"/>
</dbReference>
<dbReference type="InterPro" id="IPR045851">
    <property type="entry name" value="AMP-bd_C_sf"/>
</dbReference>
<evidence type="ECO:0000256" key="5">
    <source>
        <dbReference type="ARBA" id="ARBA00022692"/>
    </source>
</evidence>
<dbReference type="InterPro" id="IPR013556">
    <property type="entry name" value="Flag_M-ring_C"/>
</dbReference>
<comment type="subcellular location">
    <subcellularLocation>
        <location evidence="1 9">Bacterial flagellum basal body</location>
    </subcellularLocation>
    <subcellularLocation>
        <location evidence="2">Cell membrane</location>
        <topology evidence="2">Multi-pass membrane protein</topology>
    </subcellularLocation>
</comment>
<sequence length="570" mass="60182">MPEQLQTIVNNLKAFGPQRLAMMGGVLVAVIGLVAAAAVFLNRPAYETLYVGLERSDVNQIGMVLGEAGIDFDVKSDGTSVLVAAGQTAKARMLLAEKGLPTSANAGYELFDNVGSLGLTSFMQQVTRVRALEGEIARTLQSLQGIKAARVHLVLSERGSFRRDEQKPSASVVIRTSGIDARAEANAIRHLVAAAVPGLDAENVTVLDASGQLLAAGEDPTSTSAARSLGVQQTLEAAVEDSIRRALMPYLGPENFRASVKAEVNTDTRQTEETIFDPESRVERSTQTTRTNENSSQNTAAAPASVEQNLPETESQSSTGPQSTEQNERKEEVTNYEINSKRIATTSNGYSVNKMSVAVVVNRARIAAILGEGATPEQIEARVNEIRTLVMAAAGMDEKRGDAVTVSAVEFIDGLDGVDVPAPGIMDSLSTQAGTLINAGAFIIVAALLAFFGLRPLMSAIRGDTPAAAAAGGMPGMDMPMLGSNGFDPMPLALPNADMAAALIANAQAGDMPPPMMGFPDMMPGNSALDDLRQKIKPAPQDRLARMVDLNEERTAQILRKWTAHEAAAA</sequence>
<reference evidence="14 15" key="1">
    <citation type="submission" date="2022-06" db="EMBL/GenBank/DDBJ databases">
        <title>Mesorhizobium sp. strain RP14 Genome sequencing and assembly.</title>
        <authorList>
            <person name="Kim I."/>
        </authorList>
    </citation>
    <scope>NUCLEOTIDE SEQUENCE [LARGE SCALE GENOMIC DNA]</scope>
    <source>
        <strain evidence="15">RP14(2022)</strain>
    </source>
</reference>
<evidence type="ECO:0000256" key="3">
    <source>
        <dbReference type="ARBA" id="ARBA00007971"/>
    </source>
</evidence>
<keyword evidence="7 11" id="KW-0472">Membrane</keyword>
<feature type="domain" description="Flagellar M-ring N-terminal" evidence="12">
    <location>
        <begin position="42"/>
        <end position="215"/>
    </location>
</feature>
<dbReference type="EMBL" id="JAMXQS010000007">
    <property type="protein sequence ID" value="MCO6051033.1"/>
    <property type="molecule type" value="Genomic_DNA"/>
</dbReference>
<accession>A0ABT1C857</accession>
<evidence type="ECO:0000256" key="4">
    <source>
        <dbReference type="ARBA" id="ARBA00022475"/>
    </source>
</evidence>
<dbReference type="RefSeq" id="WP_252820214.1">
    <property type="nucleotide sequence ID" value="NZ_JAMXQS010000007.1"/>
</dbReference>
<evidence type="ECO:0000313" key="14">
    <source>
        <dbReference type="EMBL" id="MCO6051033.1"/>
    </source>
</evidence>
<keyword evidence="14" id="KW-0969">Cilium</keyword>
<evidence type="ECO:0000256" key="1">
    <source>
        <dbReference type="ARBA" id="ARBA00004117"/>
    </source>
</evidence>
<comment type="caution">
    <text evidence="14">The sequence shown here is derived from an EMBL/GenBank/DDBJ whole genome shotgun (WGS) entry which is preliminary data.</text>
</comment>